<keyword evidence="1" id="KW-0732">Signal</keyword>
<accession>A0A5C8J7E8</accession>
<organism evidence="2 3">
    <name type="scientific">Pontibacter qinzhouensis</name>
    <dbReference type="NCBI Taxonomy" id="2603253"/>
    <lineage>
        <taxon>Bacteria</taxon>
        <taxon>Pseudomonadati</taxon>
        <taxon>Bacteroidota</taxon>
        <taxon>Cytophagia</taxon>
        <taxon>Cytophagales</taxon>
        <taxon>Hymenobacteraceae</taxon>
        <taxon>Pontibacter</taxon>
    </lineage>
</organism>
<dbReference type="PROSITE" id="PS51257">
    <property type="entry name" value="PROKAR_LIPOPROTEIN"/>
    <property type="match status" value="1"/>
</dbReference>
<proteinExistence type="predicted"/>
<keyword evidence="2" id="KW-0969">Cilium</keyword>
<reference evidence="2 3" key="1">
    <citation type="submission" date="2019-08" db="EMBL/GenBank/DDBJ databases">
        <authorList>
            <person name="Shi S."/>
        </authorList>
    </citation>
    <scope>NUCLEOTIDE SEQUENCE [LARGE SCALE GENOMIC DNA]</scope>
    <source>
        <strain evidence="2 3">GY10130</strain>
    </source>
</reference>
<feature type="chain" id="PRO_5023116062" evidence="1">
    <location>
        <begin position="24"/>
        <end position="217"/>
    </location>
</feature>
<dbReference type="AlphaFoldDB" id="A0A5C8J7E8"/>
<evidence type="ECO:0000256" key="1">
    <source>
        <dbReference type="SAM" id="SignalP"/>
    </source>
</evidence>
<keyword evidence="3" id="KW-1185">Reference proteome</keyword>
<protein>
    <submittedName>
        <fullName evidence="2">Flagellar hook-length control protein FliK</fullName>
    </submittedName>
</protein>
<feature type="signal peptide" evidence="1">
    <location>
        <begin position="1"/>
        <end position="23"/>
    </location>
</feature>
<keyword evidence="2" id="KW-0282">Flagellum</keyword>
<keyword evidence="2" id="KW-0966">Cell projection</keyword>
<evidence type="ECO:0000313" key="3">
    <source>
        <dbReference type="Proteomes" id="UP000321926"/>
    </source>
</evidence>
<dbReference type="Proteomes" id="UP000321926">
    <property type="component" value="Unassembled WGS sequence"/>
</dbReference>
<dbReference type="RefSeq" id="WP_147923254.1">
    <property type="nucleotide sequence ID" value="NZ_VRTY01000086.1"/>
</dbReference>
<name>A0A5C8J7E8_9BACT</name>
<dbReference type="OrthoDB" id="6078026at2"/>
<comment type="caution">
    <text evidence="2">The sequence shown here is derived from an EMBL/GenBank/DDBJ whole genome shotgun (WGS) entry which is preliminary data.</text>
</comment>
<dbReference type="EMBL" id="VRTY01000086">
    <property type="protein sequence ID" value="TXK33830.1"/>
    <property type="molecule type" value="Genomic_DNA"/>
</dbReference>
<gene>
    <name evidence="2" type="ORF">FVR03_18485</name>
</gene>
<evidence type="ECO:0000313" key="2">
    <source>
        <dbReference type="EMBL" id="TXK33830.1"/>
    </source>
</evidence>
<sequence length="217" mass="24536">MKLYAIKNSVKTLWLLCAGMVLFSCSPSTEITGTWKSPEATTQNYNKIIVAALTDSPQARQIVEDQLQAELQKRGITVTKSIDVFPPAMMRESGSTGDMLLQKIKGDGHDAILTAAVVDETTENRYVPGNPYAPMNRFGWYGTFRGYYSHWHPMLYDPGYYREDKVYFLETNLYDADTEGLLWSAQSRSYNPSSLNRFAGKFAELTVSRMQTENLIP</sequence>